<reference evidence="2" key="1">
    <citation type="journal article" date="2018" name="Nat. Microbiol.">
        <title>Leveraging single-cell genomics to expand the fungal tree of life.</title>
        <authorList>
            <person name="Ahrendt S.R."/>
            <person name="Quandt C.A."/>
            <person name="Ciobanu D."/>
            <person name="Clum A."/>
            <person name="Salamov A."/>
            <person name="Andreopoulos B."/>
            <person name="Cheng J.F."/>
            <person name="Woyke T."/>
            <person name="Pelin A."/>
            <person name="Henrissat B."/>
            <person name="Reynolds N.K."/>
            <person name="Benny G.L."/>
            <person name="Smith M.E."/>
            <person name="James T.Y."/>
            <person name="Grigoriev I.V."/>
        </authorList>
    </citation>
    <scope>NUCLEOTIDE SEQUENCE [LARGE SCALE GENOMIC DNA]</scope>
</reference>
<protein>
    <submittedName>
        <fullName evidence="1">Uncharacterized protein</fullName>
    </submittedName>
</protein>
<dbReference type="AlphaFoldDB" id="A0A4P9WQ15"/>
<keyword evidence="2" id="KW-1185">Reference proteome</keyword>
<gene>
    <name evidence="1" type="ORF">BDK51DRAFT_48620</name>
</gene>
<accession>A0A4P9WQ15</accession>
<dbReference type="EMBL" id="KZ993890">
    <property type="protein sequence ID" value="RKO94455.1"/>
    <property type="molecule type" value="Genomic_DNA"/>
</dbReference>
<evidence type="ECO:0000313" key="1">
    <source>
        <dbReference type="EMBL" id="RKO94455.1"/>
    </source>
</evidence>
<proteinExistence type="predicted"/>
<dbReference type="Proteomes" id="UP000269721">
    <property type="component" value="Unassembled WGS sequence"/>
</dbReference>
<name>A0A4P9WQ15_9FUNG</name>
<evidence type="ECO:0000313" key="2">
    <source>
        <dbReference type="Proteomes" id="UP000269721"/>
    </source>
</evidence>
<organism evidence="1 2">
    <name type="scientific">Blyttiomyces helicus</name>
    <dbReference type="NCBI Taxonomy" id="388810"/>
    <lineage>
        <taxon>Eukaryota</taxon>
        <taxon>Fungi</taxon>
        <taxon>Fungi incertae sedis</taxon>
        <taxon>Chytridiomycota</taxon>
        <taxon>Chytridiomycota incertae sedis</taxon>
        <taxon>Chytridiomycetes</taxon>
        <taxon>Chytridiomycetes incertae sedis</taxon>
        <taxon>Blyttiomyces</taxon>
    </lineage>
</organism>
<sequence length="89" mass="10164">MSMFLKNMLEDIQGAQPIVIGRNVAGYDLQMIRQYCSYRCLDTKRPIEVFEIKSRSKDERSENGTSGLWQTSSAKIQLYNFVGLSKAAH</sequence>